<protein>
    <recommendedName>
        <fullName evidence="2">DUF4174 domain-containing protein</fullName>
    </recommendedName>
</protein>
<dbReference type="STRING" id="89524.SAMN05444370_102189"/>
<reference evidence="3 4" key="1">
    <citation type="submission" date="2016-10" db="EMBL/GenBank/DDBJ databases">
        <authorList>
            <person name="de Groot N.N."/>
        </authorList>
    </citation>
    <scope>NUCLEOTIDE SEQUENCE [LARGE SCALE GENOMIC DNA]</scope>
    <source>
        <strain evidence="3 4">DSM 15345</strain>
    </source>
</reference>
<feature type="domain" description="DUF4174" evidence="2">
    <location>
        <begin position="21"/>
        <end position="119"/>
    </location>
</feature>
<organism evidence="3 4">
    <name type="scientific">Rubrimonas cliftonensis</name>
    <dbReference type="NCBI Taxonomy" id="89524"/>
    <lineage>
        <taxon>Bacteria</taxon>
        <taxon>Pseudomonadati</taxon>
        <taxon>Pseudomonadota</taxon>
        <taxon>Alphaproteobacteria</taxon>
        <taxon>Rhodobacterales</taxon>
        <taxon>Paracoccaceae</taxon>
        <taxon>Rubrimonas</taxon>
    </lineage>
</organism>
<name>A0A1H3WYD7_9RHOB</name>
<evidence type="ECO:0000313" key="4">
    <source>
        <dbReference type="Proteomes" id="UP000198703"/>
    </source>
</evidence>
<dbReference type="AlphaFoldDB" id="A0A1H3WYD7"/>
<keyword evidence="1" id="KW-0732">Signal</keyword>
<keyword evidence="4" id="KW-1185">Reference proteome</keyword>
<proteinExistence type="predicted"/>
<dbReference type="InterPro" id="IPR025232">
    <property type="entry name" value="DUF4174"/>
</dbReference>
<dbReference type="Pfam" id="PF13778">
    <property type="entry name" value="DUF4174"/>
    <property type="match status" value="1"/>
</dbReference>
<dbReference type="Proteomes" id="UP000198703">
    <property type="component" value="Unassembled WGS sequence"/>
</dbReference>
<evidence type="ECO:0000256" key="1">
    <source>
        <dbReference type="ARBA" id="ARBA00022729"/>
    </source>
</evidence>
<sequence>MMCMLAGLTICAAAELGPEGLDALRWEARPVVVIADPDDPRLAEQLALFEADAADMIERRNVVIVDTAPGSALRRRFGADGFLVALIGLDGGVKLRSDAVTPPGRLEALIDAMPMRRREMRRGD</sequence>
<gene>
    <name evidence="3" type="ORF">SAMN05444370_102189</name>
</gene>
<evidence type="ECO:0000313" key="3">
    <source>
        <dbReference type="EMBL" id="SDZ92156.1"/>
    </source>
</evidence>
<evidence type="ECO:0000259" key="2">
    <source>
        <dbReference type="Pfam" id="PF13778"/>
    </source>
</evidence>
<accession>A0A1H3WYD7</accession>
<dbReference type="EMBL" id="FNQM01000002">
    <property type="protein sequence ID" value="SDZ92156.1"/>
    <property type="molecule type" value="Genomic_DNA"/>
</dbReference>